<evidence type="ECO:0000313" key="2">
    <source>
        <dbReference type="EMBL" id="KAL2803136.1"/>
    </source>
</evidence>
<proteinExistence type="predicted"/>
<feature type="chain" id="PRO_5046421395" evidence="1">
    <location>
        <begin position="22"/>
        <end position="212"/>
    </location>
</feature>
<gene>
    <name evidence="2" type="ORF">BJX63DRAFT_437243</name>
</gene>
<dbReference type="Proteomes" id="UP001610334">
    <property type="component" value="Unassembled WGS sequence"/>
</dbReference>
<accession>A0ABR4GVU0</accession>
<feature type="signal peptide" evidence="1">
    <location>
        <begin position="1"/>
        <end position="21"/>
    </location>
</feature>
<keyword evidence="3" id="KW-1185">Reference proteome</keyword>
<reference evidence="2 3" key="1">
    <citation type="submission" date="2024-07" db="EMBL/GenBank/DDBJ databases">
        <title>Section-level genome sequencing and comparative genomics of Aspergillus sections Usti and Cavernicolus.</title>
        <authorList>
            <consortium name="Lawrence Berkeley National Laboratory"/>
            <person name="Nybo J.L."/>
            <person name="Vesth T.C."/>
            <person name="Theobald S."/>
            <person name="Frisvad J.C."/>
            <person name="Larsen T.O."/>
            <person name="Kjaerboelling I."/>
            <person name="Rothschild-Mancinelli K."/>
            <person name="Lyhne E.K."/>
            <person name="Kogle M.E."/>
            <person name="Barry K."/>
            <person name="Clum A."/>
            <person name="Na H."/>
            <person name="Ledsgaard L."/>
            <person name="Lin J."/>
            <person name="Lipzen A."/>
            <person name="Kuo A."/>
            <person name="Riley R."/>
            <person name="Mondo S."/>
            <person name="Labutti K."/>
            <person name="Haridas S."/>
            <person name="Pangalinan J."/>
            <person name="Salamov A.A."/>
            <person name="Simmons B.A."/>
            <person name="Magnuson J.K."/>
            <person name="Chen J."/>
            <person name="Drula E."/>
            <person name="Henrissat B."/>
            <person name="Wiebenga A."/>
            <person name="Lubbers R.J."/>
            <person name="Gomes A.C."/>
            <person name="Makela M.R."/>
            <person name="Stajich J."/>
            <person name="Grigoriev I.V."/>
            <person name="Mortensen U.H."/>
            <person name="De Vries R.P."/>
            <person name="Baker S.E."/>
            <person name="Andersen M.R."/>
        </authorList>
    </citation>
    <scope>NUCLEOTIDE SEQUENCE [LARGE SCALE GENOMIC DNA]</scope>
    <source>
        <strain evidence="2 3">CBS 588.65</strain>
    </source>
</reference>
<keyword evidence="1" id="KW-0732">Signal</keyword>
<sequence length="212" mass="23735">MDNLALLQSLSIALPALLLQGIPPVCKNPPNTRYHAQEITEIIDWPDFTYDTIIQKYSATLNSKQTASLPTVSPPAAIRPKHGFRYRVGAEQLNLVPVTFDHTFAAAYVDNSKADTAFKWSSGDRYSGNPAMLREYKQVLAQINFYIGQRTARYGFVPTNTELIAIKRCDTTARLARTTLITRTTGGLGQPPVQLSLWYIRILATDKMDWSL</sequence>
<evidence type="ECO:0000313" key="3">
    <source>
        <dbReference type="Proteomes" id="UP001610334"/>
    </source>
</evidence>
<dbReference type="EMBL" id="JBFXLT010000150">
    <property type="protein sequence ID" value="KAL2803136.1"/>
    <property type="molecule type" value="Genomic_DNA"/>
</dbReference>
<evidence type="ECO:0000256" key="1">
    <source>
        <dbReference type="SAM" id="SignalP"/>
    </source>
</evidence>
<name>A0ABR4GVU0_9EURO</name>
<comment type="caution">
    <text evidence="2">The sequence shown here is derived from an EMBL/GenBank/DDBJ whole genome shotgun (WGS) entry which is preliminary data.</text>
</comment>
<protein>
    <submittedName>
        <fullName evidence="2">Uncharacterized protein</fullName>
    </submittedName>
</protein>
<organism evidence="2 3">
    <name type="scientific">Aspergillus granulosus</name>
    <dbReference type="NCBI Taxonomy" id="176169"/>
    <lineage>
        <taxon>Eukaryota</taxon>
        <taxon>Fungi</taxon>
        <taxon>Dikarya</taxon>
        <taxon>Ascomycota</taxon>
        <taxon>Pezizomycotina</taxon>
        <taxon>Eurotiomycetes</taxon>
        <taxon>Eurotiomycetidae</taxon>
        <taxon>Eurotiales</taxon>
        <taxon>Aspergillaceae</taxon>
        <taxon>Aspergillus</taxon>
        <taxon>Aspergillus subgen. Nidulantes</taxon>
    </lineage>
</organism>